<evidence type="ECO:0000259" key="21">
    <source>
        <dbReference type="PROSITE" id="PS50089"/>
    </source>
</evidence>
<feature type="compositionally biased region" description="Polar residues" evidence="19">
    <location>
        <begin position="703"/>
        <end position="718"/>
    </location>
</feature>
<dbReference type="AlphaFoldDB" id="A0A803K0E3"/>
<feature type="region of interest" description="Disordered" evidence="19">
    <location>
        <begin position="520"/>
        <end position="583"/>
    </location>
</feature>
<dbReference type="InParanoid" id="A0A803K0E3"/>
<dbReference type="PROSITE" id="PS51925">
    <property type="entry name" value="SWIB_MDM2"/>
    <property type="match status" value="1"/>
</dbReference>
<evidence type="ECO:0000256" key="15">
    <source>
        <dbReference type="ARBA" id="ARBA00030148"/>
    </source>
</evidence>
<dbReference type="Pfam" id="PF00641">
    <property type="entry name" value="Zn_ribbon_RanBP"/>
    <property type="match status" value="1"/>
</dbReference>
<dbReference type="Ensembl" id="ENSXETT00000121331">
    <property type="protein sequence ID" value="ENSXETP00000113763"/>
    <property type="gene ID" value="ENSXETG00000001434"/>
</dbReference>
<feature type="transmembrane region" description="Helical" evidence="20">
    <location>
        <begin position="36"/>
        <end position="56"/>
    </location>
</feature>
<dbReference type="Pfam" id="PF03151">
    <property type="entry name" value="TPT"/>
    <property type="match status" value="1"/>
</dbReference>
<accession>A0A803K0E3</accession>
<feature type="transmembrane region" description="Helical" evidence="20">
    <location>
        <begin position="247"/>
        <end position="267"/>
    </location>
</feature>
<dbReference type="GO" id="GO:0005730">
    <property type="term" value="C:nucleolus"/>
    <property type="evidence" value="ECO:0007669"/>
    <property type="project" value="UniProtKB-SubCell"/>
</dbReference>
<feature type="compositionally biased region" description="Basic and acidic residues" evidence="19">
    <location>
        <begin position="719"/>
        <end position="728"/>
    </location>
</feature>
<dbReference type="PIRSF" id="PIRSF500700">
    <property type="entry name" value="MDM2"/>
    <property type="match status" value="1"/>
</dbReference>
<keyword evidence="11 18" id="KW-0863">Zinc-finger</keyword>
<dbReference type="InterPro" id="IPR028340">
    <property type="entry name" value="Mdm2"/>
</dbReference>
<dbReference type="PANTHER" id="PTHR46858:SF13">
    <property type="entry name" value="E3 UBIQUITIN-PROTEIN LIGASE MDM2"/>
    <property type="match status" value="1"/>
</dbReference>
<evidence type="ECO:0000256" key="8">
    <source>
        <dbReference type="ARBA" id="ARBA00022490"/>
    </source>
</evidence>
<dbReference type="GO" id="GO:0005654">
    <property type="term" value="C:nucleoplasm"/>
    <property type="evidence" value="ECO:0007669"/>
    <property type="project" value="UniProtKB-SubCell"/>
</dbReference>
<dbReference type="PROSITE" id="PS50199">
    <property type="entry name" value="ZF_RANBP2_2"/>
    <property type="match status" value="1"/>
</dbReference>
<evidence type="ECO:0000256" key="1">
    <source>
        <dbReference type="ARBA" id="ARBA00000900"/>
    </source>
</evidence>
<dbReference type="Pfam" id="PF02201">
    <property type="entry name" value="SWIB"/>
    <property type="match status" value="1"/>
</dbReference>
<dbReference type="InterPro" id="IPR003121">
    <property type="entry name" value="SWIB_MDM2_domain"/>
</dbReference>
<evidence type="ECO:0000256" key="13">
    <source>
        <dbReference type="ARBA" id="ARBA00022833"/>
    </source>
</evidence>
<name>A0A803K0E3_XENTR</name>
<feature type="transmembrane region" description="Helical" evidence="20">
    <location>
        <begin position="7"/>
        <end position="30"/>
    </location>
</feature>
<organism evidence="24">
    <name type="scientific">Xenopus tropicalis</name>
    <name type="common">Western clawed frog</name>
    <name type="synonym">Silurana tropicalis</name>
    <dbReference type="NCBI Taxonomy" id="8364"/>
    <lineage>
        <taxon>Eukaryota</taxon>
        <taxon>Metazoa</taxon>
        <taxon>Chordata</taxon>
        <taxon>Craniata</taxon>
        <taxon>Vertebrata</taxon>
        <taxon>Euteleostomi</taxon>
        <taxon>Amphibia</taxon>
        <taxon>Batrachia</taxon>
        <taxon>Anura</taxon>
        <taxon>Pipoidea</taxon>
        <taxon>Pipidae</taxon>
        <taxon>Xenopodinae</taxon>
        <taxon>Xenopus</taxon>
        <taxon>Silurana</taxon>
    </lineage>
</organism>
<dbReference type="InterPro" id="IPR013083">
    <property type="entry name" value="Znf_RING/FYVE/PHD"/>
</dbReference>
<keyword evidence="20" id="KW-1133">Transmembrane helix</keyword>
<dbReference type="Xenbase" id="XB-GENE-482711">
    <property type="gene designation" value="mdm2"/>
</dbReference>
<keyword evidence="20" id="KW-0472">Membrane</keyword>
<dbReference type="SUPFAM" id="SSF57850">
    <property type="entry name" value="RING/U-box"/>
    <property type="match status" value="1"/>
</dbReference>
<feature type="domain" description="RING-type" evidence="21">
    <location>
        <begin position="741"/>
        <end position="782"/>
    </location>
</feature>
<reference evidence="24" key="2">
    <citation type="submission" date="2021-03" db="UniProtKB">
        <authorList>
            <consortium name="Ensembl"/>
        </authorList>
    </citation>
    <scope>IDENTIFICATION</scope>
</reference>
<evidence type="ECO:0000256" key="19">
    <source>
        <dbReference type="SAM" id="MobiDB-lite"/>
    </source>
</evidence>
<dbReference type="InterPro" id="IPR001841">
    <property type="entry name" value="Znf_RING"/>
</dbReference>
<dbReference type="InterPro" id="IPR036443">
    <property type="entry name" value="Znf_RanBP2_sf"/>
</dbReference>
<keyword evidence="20" id="KW-0812">Transmembrane</keyword>
<dbReference type="GO" id="GO:0008270">
    <property type="term" value="F:zinc ion binding"/>
    <property type="evidence" value="ECO:0007669"/>
    <property type="project" value="UniProtKB-KW"/>
</dbReference>
<evidence type="ECO:0000259" key="23">
    <source>
        <dbReference type="PROSITE" id="PS51925"/>
    </source>
</evidence>
<dbReference type="PROSITE" id="PS50089">
    <property type="entry name" value="ZF_RING_2"/>
    <property type="match status" value="1"/>
</dbReference>
<feature type="compositionally biased region" description="Polar residues" evidence="19">
    <location>
        <begin position="522"/>
        <end position="531"/>
    </location>
</feature>
<dbReference type="PROSITE" id="PS01358">
    <property type="entry name" value="ZF_RANBP2_1"/>
    <property type="match status" value="1"/>
</dbReference>
<evidence type="ECO:0000256" key="9">
    <source>
        <dbReference type="ARBA" id="ARBA00022679"/>
    </source>
</evidence>
<sequence length="794" mass="89314">MSAYGPWRIAAGLLANLLSSICIVFLNKWIYVHYGFPNMSLTLVHFVVTWLGLYLCQRLGVFCPKSLSASKVVLLALSFCGFVVFTNLSLQNNTIGTYQLAKVMTTPVIILIQTMCYGKTFSLRIKLTLVPITLGVFLNSYYDVKFNVLGILFAALGVLVTSVYQVWVGSKQHELQVNSMQLLYYQAPLSSAMLMCFVPIFEPVIGEGGIFGPWSPSAIAMVLLSGFIAFTVNLSIYWIIGNTSPVTYNMFGHFKFCITLLGGYLLFEDPLSLNQALGILCTLFGILAYTHFKINEQEVNKSKLAQRPQPCNMNLTSTTNCLENSHIMASDQEKLVKPTPLLLSLLKSAGAQKETFTMKEVIYHLGQYIMAKQLYDEKQQHIVHCSNDPLGELFGVQEFSVKEPRRLYAMISRNLVSAAVKESSEDVYGNHVCSFPDKQKSQKELLQELPEKVIAPAYDSKPCNSSQRKSNNETVCVEEISSVDHPAEQQRKRHKSDSISLTFDESLSWWVISGLRCDRNSSESTDTSSNPDPEKHTVDDNSEQDSDSDQFSVEFEVESVYSDDYSPSGDEHCISEEEEEDEINDEVYQVTIYEAEDSETNAFDVDTEISEADYWKCSECEEINPPLPSHCHRCWALRKDWLPEESKKELHPSKRKRMETEEDEGFDVPDCKKSKLTSSQDTNIDKKEAESIQISESQETEDCSQPSTSGSIASCSQEATKEDTRDESMEPSLPLTSVEPCVICQTRPKNGCIVHGRTGHLMACYTCAKKLKKRNKPCPVCREPIQMIVLTYFS</sequence>
<feature type="transmembrane region" description="Helical" evidence="20">
    <location>
        <begin position="68"/>
        <end position="88"/>
    </location>
</feature>
<keyword evidence="14" id="KW-0539">Nucleus</keyword>
<feature type="transmembrane region" description="Helical" evidence="20">
    <location>
        <begin position="125"/>
        <end position="142"/>
    </location>
</feature>
<dbReference type="SUPFAM" id="SSF90209">
    <property type="entry name" value="Ran binding protein zinc finger-like"/>
    <property type="match status" value="1"/>
</dbReference>
<dbReference type="GO" id="GO:0043066">
    <property type="term" value="P:negative regulation of apoptotic process"/>
    <property type="evidence" value="ECO:0007669"/>
    <property type="project" value="InterPro"/>
</dbReference>
<dbReference type="FunCoup" id="A0A803K0E3">
    <property type="interactions" value="3016"/>
</dbReference>
<dbReference type="InterPro" id="IPR001876">
    <property type="entry name" value="Znf_RanBP2"/>
</dbReference>
<feature type="transmembrane region" description="Helical" evidence="20">
    <location>
        <begin position="182"/>
        <end position="205"/>
    </location>
</feature>
<dbReference type="CDD" id="cd17672">
    <property type="entry name" value="MDM2"/>
    <property type="match status" value="1"/>
</dbReference>
<dbReference type="Pfam" id="PF13920">
    <property type="entry name" value="zf-C3HC4_3"/>
    <property type="match status" value="1"/>
</dbReference>
<evidence type="ECO:0000256" key="17">
    <source>
        <dbReference type="ARBA" id="ARBA00032811"/>
    </source>
</evidence>
<gene>
    <name evidence="24" type="primary">mdm2</name>
</gene>
<evidence type="ECO:0000256" key="16">
    <source>
        <dbReference type="ARBA" id="ARBA00032614"/>
    </source>
</evidence>
<dbReference type="PANTHER" id="PTHR46858">
    <property type="entry name" value="OS05G0521000 PROTEIN"/>
    <property type="match status" value="1"/>
</dbReference>
<evidence type="ECO:0000256" key="20">
    <source>
        <dbReference type="SAM" id="Phobius"/>
    </source>
</evidence>
<reference evidence="24" key="1">
    <citation type="journal article" date="2010" name="Science">
        <title>The genome of the Western clawed frog Xenopus tropicalis.</title>
        <authorList>
            <person name="Hellsten U."/>
            <person name="Harland R.M."/>
            <person name="Gilchrist M.J."/>
            <person name="Hendrix D."/>
            <person name="Jurka J."/>
            <person name="Kapitonov V."/>
            <person name="Ovcharenko I."/>
            <person name="Putnam N.H."/>
            <person name="Shu S."/>
            <person name="Taher L."/>
            <person name="Blitz I.L."/>
            <person name="Blumberg B."/>
            <person name="Dichmann D.S."/>
            <person name="Dubchak I."/>
            <person name="Amaya E."/>
            <person name="Detter J.C."/>
            <person name="Fletcher R."/>
            <person name="Gerhard D.S."/>
            <person name="Goodstein D."/>
            <person name="Graves T."/>
            <person name="Grigoriev I.V."/>
            <person name="Grimwood J."/>
            <person name="Kawashima T."/>
            <person name="Lindquist E."/>
            <person name="Lucas S.M."/>
            <person name="Mead P.E."/>
            <person name="Mitros T."/>
            <person name="Ogino H."/>
            <person name="Ohta Y."/>
            <person name="Poliakov A.V."/>
            <person name="Pollet N."/>
            <person name="Robert J."/>
            <person name="Salamov A."/>
            <person name="Sater A.K."/>
            <person name="Schmutz J."/>
            <person name="Terry A."/>
            <person name="Vize P.D."/>
            <person name="Warren W.C."/>
            <person name="Wells D."/>
            <person name="Wills A."/>
            <person name="Wilson R.K."/>
            <person name="Zimmerman L.B."/>
            <person name="Zorn A.M."/>
            <person name="Grainger R."/>
            <person name="Grammer T."/>
            <person name="Khokha M.K."/>
            <person name="Richardson P.M."/>
            <person name="Rokhsar D.S."/>
        </authorList>
    </citation>
    <scope>NUCLEOTIDE SEQUENCE [LARGE SCALE GENOMIC DNA]</scope>
    <source>
        <strain evidence="24">Nigerian</strain>
    </source>
</reference>
<comment type="similarity">
    <text evidence="5">Belongs to the MDM2/MDM4 family.</text>
</comment>
<dbReference type="CDD" id="cd16783">
    <property type="entry name" value="mRING-HC-C2H2C4_MDM2"/>
    <property type="match status" value="1"/>
</dbReference>
<dbReference type="Gene3D" id="2.30.30.380">
    <property type="entry name" value="Zn-finger domain of Sec23/24"/>
    <property type="match status" value="1"/>
</dbReference>
<feature type="domain" description="DM2" evidence="23">
    <location>
        <begin position="334"/>
        <end position="417"/>
    </location>
</feature>
<evidence type="ECO:0000256" key="14">
    <source>
        <dbReference type="ARBA" id="ARBA00023242"/>
    </source>
</evidence>
<dbReference type="InterPro" id="IPR016495">
    <property type="entry name" value="p53_neg-reg_MDM_2/4"/>
</dbReference>
<dbReference type="Gene3D" id="1.10.245.10">
    <property type="entry name" value="SWIB/MDM2 domain"/>
    <property type="match status" value="1"/>
</dbReference>
<evidence type="ECO:0000256" key="10">
    <source>
        <dbReference type="ARBA" id="ARBA00022723"/>
    </source>
</evidence>
<feature type="transmembrane region" description="Helical" evidence="20">
    <location>
        <begin position="148"/>
        <end position="170"/>
    </location>
</feature>
<dbReference type="FunFam" id="3.30.40.10:FF:000076">
    <property type="entry name" value="E3 ubiquitin-protein ligase Mdm2"/>
    <property type="match status" value="1"/>
</dbReference>
<protein>
    <recommendedName>
        <fullName evidence="7">E3 ubiquitin-protein ligase Mdm2</fullName>
        <ecNumber evidence="6">2.3.2.27</ecNumber>
    </recommendedName>
    <alternativeName>
        <fullName evidence="17">Double minute 2 protein</fullName>
    </alternativeName>
    <alternativeName>
        <fullName evidence="16">RING-type E3 ubiquitin transferase Mdm2</fullName>
    </alternativeName>
    <alternativeName>
        <fullName evidence="15">p53-binding protein Mdm2</fullName>
    </alternativeName>
</protein>
<keyword evidence="9" id="KW-0808">Transferase</keyword>
<keyword evidence="13" id="KW-0862">Zinc</keyword>
<feature type="domain" description="RanBP2-type" evidence="22">
    <location>
        <begin position="611"/>
        <end position="640"/>
    </location>
</feature>
<evidence type="ECO:0000256" key="3">
    <source>
        <dbReference type="ARBA" id="ARBA00004604"/>
    </source>
</evidence>
<dbReference type="GO" id="GO:0061630">
    <property type="term" value="F:ubiquitin protein ligase activity"/>
    <property type="evidence" value="ECO:0007669"/>
    <property type="project" value="UniProtKB-EC"/>
</dbReference>
<proteinExistence type="inferred from homology"/>
<evidence type="ECO:0000256" key="5">
    <source>
        <dbReference type="ARBA" id="ARBA00005803"/>
    </source>
</evidence>
<dbReference type="Bgee" id="ENSXETG00000001434">
    <property type="expression patterns" value="Expressed in egg cell and 15 other cell types or tissues"/>
</dbReference>
<dbReference type="GO" id="GO:0051726">
    <property type="term" value="P:regulation of cell cycle"/>
    <property type="evidence" value="ECO:0007669"/>
    <property type="project" value="InterPro"/>
</dbReference>
<keyword evidence="12" id="KW-0833">Ubl conjugation pathway</keyword>
<dbReference type="SUPFAM" id="SSF47592">
    <property type="entry name" value="SWIB/MDM2 domain"/>
    <property type="match status" value="2"/>
</dbReference>
<dbReference type="GO" id="GO:0005737">
    <property type="term" value="C:cytoplasm"/>
    <property type="evidence" value="ECO:0007669"/>
    <property type="project" value="UniProtKB-SubCell"/>
</dbReference>
<evidence type="ECO:0000256" key="6">
    <source>
        <dbReference type="ARBA" id="ARBA00012483"/>
    </source>
</evidence>
<evidence type="ECO:0000313" key="24">
    <source>
        <dbReference type="Ensembl" id="ENSXETP00000113763"/>
    </source>
</evidence>
<evidence type="ECO:0000256" key="7">
    <source>
        <dbReference type="ARBA" id="ARBA00018786"/>
    </source>
</evidence>
<comment type="subcellular location">
    <subcellularLocation>
        <location evidence="2">Cytoplasm</location>
    </subcellularLocation>
    <subcellularLocation>
        <location evidence="3">Nucleus</location>
        <location evidence="3">Nucleolus</location>
    </subcellularLocation>
    <subcellularLocation>
        <location evidence="4">Nucleus</location>
        <location evidence="4">Nucleoplasm</location>
    </subcellularLocation>
</comment>
<evidence type="ECO:0000256" key="2">
    <source>
        <dbReference type="ARBA" id="ARBA00004496"/>
    </source>
</evidence>
<feature type="transmembrane region" description="Helical" evidence="20">
    <location>
        <begin position="217"/>
        <end position="240"/>
    </location>
</feature>
<dbReference type="InterPro" id="IPR044080">
    <property type="entry name" value="MDM2_mRING-HC-C2H2C4"/>
</dbReference>
<dbReference type="GO" id="GO:0042802">
    <property type="term" value="F:identical protein binding"/>
    <property type="evidence" value="ECO:0007669"/>
    <property type="project" value="InterPro"/>
</dbReference>
<evidence type="ECO:0000256" key="18">
    <source>
        <dbReference type="PROSITE-ProRule" id="PRU00322"/>
    </source>
</evidence>
<dbReference type="InterPro" id="IPR004853">
    <property type="entry name" value="Sugar_P_trans_dom"/>
</dbReference>
<dbReference type="InterPro" id="IPR036885">
    <property type="entry name" value="SWIB_MDM2_dom_sf"/>
</dbReference>
<keyword evidence="8" id="KW-0963">Cytoplasm</keyword>
<evidence type="ECO:0000259" key="22">
    <source>
        <dbReference type="PROSITE" id="PS50199"/>
    </source>
</evidence>
<dbReference type="GeneTree" id="ENSGT00530000063539"/>
<feature type="region of interest" description="Disordered" evidence="19">
    <location>
        <begin position="646"/>
        <end position="733"/>
    </location>
</feature>
<dbReference type="Gene3D" id="3.30.40.10">
    <property type="entry name" value="Zinc/RING finger domain, C3HC4 (zinc finger)"/>
    <property type="match status" value="1"/>
</dbReference>
<comment type="catalytic activity">
    <reaction evidence="1">
        <text>S-ubiquitinyl-[E2 ubiquitin-conjugating enzyme]-L-cysteine + [acceptor protein]-L-lysine = [E2 ubiquitin-conjugating enzyme]-L-cysteine + N(6)-ubiquitinyl-[acceptor protein]-L-lysine.</text>
        <dbReference type="EC" id="2.3.2.27"/>
    </reaction>
</comment>
<evidence type="ECO:0000256" key="12">
    <source>
        <dbReference type="ARBA" id="ARBA00022786"/>
    </source>
</evidence>
<keyword evidence="10" id="KW-0479">Metal-binding</keyword>
<evidence type="ECO:0000256" key="11">
    <source>
        <dbReference type="ARBA" id="ARBA00022771"/>
    </source>
</evidence>
<evidence type="ECO:0000256" key="4">
    <source>
        <dbReference type="ARBA" id="ARBA00004642"/>
    </source>
</evidence>
<dbReference type="PIRSF" id="PIRSF006748">
    <property type="entry name" value="p53_MDM_2/4"/>
    <property type="match status" value="1"/>
</dbReference>
<dbReference type="EC" id="2.3.2.27" evidence="6"/>